<name>A0A6J4H8I5_9ACTN</name>
<dbReference type="PRINTS" id="PR00727">
    <property type="entry name" value="LEADERPTASE"/>
</dbReference>
<evidence type="ECO:0000256" key="3">
    <source>
        <dbReference type="ARBA" id="ARBA00009370"/>
    </source>
</evidence>
<keyword evidence="5 7" id="KW-0378">Hydrolase</keyword>
<dbReference type="CDD" id="cd06530">
    <property type="entry name" value="S26_SPase_I"/>
    <property type="match status" value="1"/>
</dbReference>
<dbReference type="GO" id="GO:0009003">
    <property type="term" value="F:signal peptidase activity"/>
    <property type="evidence" value="ECO:0007669"/>
    <property type="project" value="UniProtKB-EC"/>
</dbReference>
<keyword evidence="7" id="KW-0472">Membrane</keyword>
<keyword evidence="7" id="KW-0812">Transmembrane</keyword>
<dbReference type="EC" id="3.4.21.89" evidence="4 7"/>
<comment type="catalytic activity">
    <reaction evidence="1 7">
        <text>Cleavage of hydrophobic, N-terminal signal or leader sequences from secreted and periplasmic proteins.</text>
        <dbReference type="EC" id="3.4.21.89"/>
    </reaction>
</comment>
<evidence type="ECO:0000256" key="1">
    <source>
        <dbReference type="ARBA" id="ARBA00000677"/>
    </source>
</evidence>
<dbReference type="GO" id="GO:0006465">
    <property type="term" value="P:signal peptide processing"/>
    <property type="evidence" value="ECO:0007669"/>
    <property type="project" value="InterPro"/>
</dbReference>
<keyword evidence="7" id="KW-0645">Protease</keyword>
<reference evidence="9" key="1">
    <citation type="submission" date="2020-02" db="EMBL/GenBank/DDBJ databases">
        <authorList>
            <person name="Meier V. D."/>
        </authorList>
    </citation>
    <scope>NUCLEOTIDE SEQUENCE</scope>
    <source>
        <strain evidence="9">AVDCRST_MAG10</strain>
    </source>
</reference>
<evidence type="ECO:0000256" key="6">
    <source>
        <dbReference type="PIRSR" id="PIRSR600223-1"/>
    </source>
</evidence>
<dbReference type="InterPro" id="IPR019758">
    <property type="entry name" value="Pept_S26A_signal_pept_1_CS"/>
</dbReference>
<dbReference type="GO" id="GO:0005886">
    <property type="term" value="C:plasma membrane"/>
    <property type="evidence" value="ECO:0007669"/>
    <property type="project" value="UniProtKB-SubCell"/>
</dbReference>
<comment type="similarity">
    <text evidence="3 7">Belongs to the peptidase S26 family.</text>
</comment>
<feature type="active site" evidence="6">
    <location>
        <position position="123"/>
    </location>
</feature>
<dbReference type="EMBL" id="CADCTB010000030">
    <property type="protein sequence ID" value="CAA9217539.1"/>
    <property type="molecule type" value="Genomic_DNA"/>
</dbReference>
<evidence type="ECO:0000313" key="9">
    <source>
        <dbReference type="EMBL" id="CAA9217539.1"/>
    </source>
</evidence>
<dbReference type="NCBIfam" id="TIGR02227">
    <property type="entry name" value="sigpep_I_bact"/>
    <property type="match status" value="1"/>
</dbReference>
<dbReference type="AlphaFoldDB" id="A0A6J4H8I5"/>
<evidence type="ECO:0000256" key="5">
    <source>
        <dbReference type="ARBA" id="ARBA00022801"/>
    </source>
</evidence>
<accession>A0A6J4H8I5</accession>
<feature type="active site" evidence="6">
    <location>
        <position position="55"/>
    </location>
</feature>
<evidence type="ECO:0000256" key="7">
    <source>
        <dbReference type="RuleBase" id="RU362042"/>
    </source>
</evidence>
<organism evidence="9">
    <name type="scientific">uncultured Acidimicrobiales bacterium</name>
    <dbReference type="NCBI Taxonomy" id="310071"/>
    <lineage>
        <taxon>Bacteria</taxon>
        <taxon>Bacillati</taxon>
        <taxon>Actinomycetota</taxon>
        <taxon>Acidimicrobiia</taxon>
        <taxon>Acidimicrobiales</taxon>
        <taxon>environmental samples</taxon>
    </lineage>
</organism>
<dbReference type="InterPro" id="IPR000223">
    <property type="entry name" value="Pept_S26A_signal_pept_1"/>
</dbReference>
<keyword evidence="7" id="KW-1133">Transmembrane helix</keyword>
<sequence>MSGPALASEVVDSDRERWTFVAFVREIAVLVVTALVIAVVVKTFVAQAFYIPSGSMLPQLQINDRVVVSKVSYRLHDPRRGDIVVFDAPGDEQEDTSPLLEQAFRSVIQSIGLSPPSTDEYIKRVVALPGERVEGHQGKVLVDGLELVEPYLPPGVATNDFPAVVVPPETVFVMGDNRSNSSDSRIFGPVPRSTVVGRAFARVWPLDHTSFL</sequence>
<gene>
    <name evidence="9" type="ORF">AVDCRST_MAG10-489</name>
</gene>
<dbReference type="PANTHER" id="PTHR43390">
    <property type="entry name" value="SIGNAL PEPTIDASE I"/>
    <property type="match status" value="1"/>
</dbReference>
<dbReference type="Pfam" id="PF10502">
    <property type="entry name" value="Peptidase_S26"/>
    <property type="match status" value="1"/>
</dbReference>
<feature type="transmembrane region" description="Helical" evidence="7">
    <location>
        <begin position="27"/>
        <end position="51"/>
    </location>
</feature>
<proteinExistence type="inferred from homology"/>
<evidence type="ECO:0000256" key="2">
    <source>
        <dbReference type="ARBA" id="ARBA00004401"/>
    </source>
</evidence>
<evidence type="ECO:0000259" key="8">
    <source>
        <dbReference type="Pfam" id="PF10502"/>
    </source>
</evidence>
<dbReference type="PROSITE" id="PS00761">
    <property type="entry name" value="SPASE_I_3"/>
    <property type="match status" value="1"/>
</dbReference>
<dbReference type="GO" id="GO:0004252">
    <property type="term" value="F:serine-type endopeptidase activity"/>
    <property type="evidence" value="ECO:0007669"/>
    <property type="project" value="InterPro"/>
</dbReference>
<evidence type="ECO:0000256" key="4">
    <source>
        <dbReference type="ARBA" id="ARBA00013208"/>
    </source>
</evidence>
<dbReference type="InterPro" id="IPR019533">
    <property type="entry name" value="Peptidase_S26"/>
</dbReference>
<dbReference type="PANTHER" id="PTHR43390:SF1">
    <property type="entry name" value="CHLOROPLAST PROCESSING PEPTIDASE"/>
    <property type="match status" value="1"/>
</dbReference>
<dbReference type="InterPro" id="IPR036286">
    <property type="entry name" value="LexA/Signal_pep-like_sf"/>
</dbReference>
<comment type="subcellular location">
    <subcellularLocation>
        <location evidence="2">Cell membrane</location>
        <topology evidence="2">Single-pass type II membrane protein</topology>
    </subcellularLocation>
    <subcellularLocation>
        <location evidence="7">Membrane</location>
        <topology evidence="7">Single-pass type II membrane protein</topology>
    </subcellularLocation>
</comment>
<protein>
    <recommendedName>
        <fullName evidence="4 7">Signal peptidase I</fullName>
        <ecNumber evidence="4 7">3.4.21.89</ecNumber>
    </recommendedName>
</protein>
<dbReference type="Gene3D" id="2.10.109.10">
    <property type="entry name" value="Umud Fragment, subunit A"/>
    <property type="match status" value="1"/>
</dbReference>
<feature type="domain" description="Peptidase S26" evidence="8">
    <location>
        <begin position="25"/>
        <end position="204"/>
    </location>
</feature>
<dbReference type="SUPFAM" id="SSF51306">
    <property type="entry name" value="LexA/Signal peptidase"/>
    <property type="match status" value="1"/>
</dbReference>